<gene>
    <name evidence="2" type="ORF">EKH77_20920</name>
</gene>
<dbReference type="OrthoDB" id="4338760at2"/>
<proteinExistence type="predicted"/>
<organism evidence="2 3">
    <name type="scientific">Streptomyces luteoverticillatus</name>
    <name type="common">Streptoverticillium luteoverticillatus</name>
    <dbReference type="NCBI Taxonomy" id="66425"/>
    <lineage>
        <taxon>Bacteria</taxon>
        <taxon>Bacillati</taxon>
        <taxon>Actinomycetota</taxon>
        <taxon>Actinomycetes</taxon>
        <taxon>Kitasatosporales</taxon>
        <taxon>Streptomycetaceae</taxon>
        <taxon>Streptomyces</taxon>
    </lineage>
</organism>
<dbReference type="Proteomes" id="UP000267900">
    <property type="component" value="Chromosome"/>
</dbReference>
<evidence type="ECO:0000313" key="2">
    <source>
        <dbReference type="EMBL" id="AZQ73350.1"/>
    </source>
</evidence>
<accession>A0A3Q9G1E2</accession>
<keyword evidence="3" id="KW-1185">Reference proteome</keyword>
<evidence type="ECO:0000256" key="1">
    <source>
        <dbReference type="SAM" id="Phobius"/>
    </source>
</evidence>
<evidence type="ECO:0000313" key="3">
    <source>
        <dbReference type="Proteomes" id="UP000267900"/>
    </source>
</evidence>
<dbReference type="EMBL" id="CP034587">
    <property type="protein sequence ID" value="AZQ73350.1"/>
    <property type="molecule type" value="Genomic_DNA"/>
</dbReference>
<reference evidence="2 3" key="1">
    <citation type="submission" date="2018-12" db="EMBL/GenBank/DDBJ databases">
        <title>The whole draft genome of Streptomyce luteoverticillatus CGMCC 15060.</title>
        <authorList>
            <person name="Feng Z."/>
            <person name="Chen G."/>
            <person name="Zhang J."/>
            <person name="Zhu H."/>
            <person name="Yu X."/>
            <person name="Zhang W."/>
            <person name="Zhang X."/>
        </authorList>
    </citation>
    <scope>NUCLEOTIDE SEQUENCE [LARGE SCALE GENOMIC DNA]</scope>
    <source>
        <strain evidence="2 3">CGMCC 15060</strain>
    </source>
</reference>
<keyword evidence="1" id="KW-1133">Transmembrane helix</keyword>
<dbReference type="AlphaFoldDB" id="A0A3Q9G1E2"/>
<name>A0A3Q9G1E2_STRLT</name>
<evidence type="ECO:0008006" key="4">
    <source>
        <dbReference type="Google" id="ProtNLM"/>
    </source>
</evidence>
<feature type="transmembrane region" description="Helical" evidence="1">
    <location>
        <begin position="46"/>
        <end position="64"/>
    </location>
</feature>
<feature type="transmembrane region" description="Helical" evidence="1">
    <location>
        <begin position="20"/>
        <end position="39"/>
    </location>
</feature>
<sequence length="129" mass="12600">MAGPMDNNGLFTVPGPGRLAAYLGLAVLGFVTGVAGALVQGGWFPGGLLLALLAVGGLCYGSVVAMRGRAGGAAAGTGWLVSVVLLAANRAEGDFLFEAGLGSYAYLLGGMAVAVMCATVAKVPQPDGA</sequence>
<keyword evidence="1" id="KW-0472">Membrane</keyword>
<dbReference type="InterPro" id="IPR046095">
    <property type="entry name" value="DUF6113"/>
</dbReference>
<protein>
    <recommendedName>
        <fullName evidence="4">Integral membrane protein</fullName>
    </recommendedName>
</protein>
<keyword evidence="1" id="KW-0812">Transmembrane</keyword>
<dbReference type="Pfam" id="PF19608">
    <property type="entry name" value="DUF6113"/>
    <property type="match status" value="1"/>
</dbReference>
<feature type="transmembrane region" description="Helical" evidence="1">
    <location>
        <begin position="101"/>
        <end position="121"/>
    </location>
</feature>
<feature type="transmembrane region" description="Helical" evidence="1">
    <location>
        <begin position="70"/>
        <end position="89"/>
    </location>
</feature>